<dbReference type="SUPFAM" id="SSF51182">
    <property type="entry name" value="RmlC-like cupins"/>
    <property type="match status" value="1"/>
</dbReference>
<protein>
    <submittedName>
        <fullName evidence="4">Mannose-6-phosphate isomerase</fullName>
        <ecNumber evidence="4">5.3.1.8</ecNumber>
    </submittedName>
</protein>
<organism evidence="4 5">
    <name type="scientific">Kaistia defluvii</name>
    <dbReference type="NCBI Taxonomy" id="410841"/>
    <lineage>
        <taxon>Bacteria</taxon>
        <taxon>Pseudomonadati</taxon>
        <taxon>Pseudomonadota</taxon>
        <taxon>Alphaproteobacteria</taxon>
        <taxon>Hyphomicrobiales</taxon>
        <taxon>Kaistiaceae</taxon>
        <taxon>Kaistia</taxon>
    </lineage>
</organism>
<evidence type="ECO:0000313" key="4">
    <source>
        <dbReference type="EMBL" id="MET4634240.1"/>
    </source>
</evidence>
<dbReference type="RefSeq" id="WP_354550906.1">
    <property type="nucleotide sequence ID" value="NZ_JBEPSM010000001.1"/>
</dbReference>
<dbReference type="CDD" id="cd07010">
    <property type="entry name" value="cupin_PMI_type_I_N_bac"/>
    <property type="match status" value="1"/>
</dbReference>
<dbReference type="Gene3D" id="2.60.120.10">
    <property type="entry name" value="Jelly Rolls"/>
    <property type="match status" value="1"/>
</dbReference>
<dbReference type="GO" id="GO:0004476">
    <property type="term" value="F:mannose-6-phosphate isomerase activity"/>
    <property type="evidence" value="ECO:0007669"/>
    <property type="project" value="UniProtKB-EC"/>
</dbReference>
<dbReference type="EMBL" id="JBEPSM010000001">
    <property type="protein sequence ID" value="MET4634240.1"/>
    <property type="molecule type" value="Genomic_DNA"/>
</dbReference>
<keyword evidence="2" id="KW-0862">Zinc</keyword>
<dbReference type="EC" id="5.3.1.8" evidence="4"/>
<dbReference type="PANTHER" id="PTHR42742:SF3">
    <property type="entry name" value="FRUCTOKINASE"/>
    <property type="match status" value="1"/>
</dbReference>
<gene>
    <name evidence="4" type="ORF">ABIE08_002153</name>
</gene>
<comment type="caution">
    <text evidence="4">The sequence shown here is derived from an EMBL/GenBank/DDBJ whole genome shotgun (WGS) entry which is preliminary data.</text>
</comment>
<dbReference type="InterPro" id="IPR011051">
    <property type="entry name" value="RmlC_Cupin_sf"/>
</dbReference>
<feature type="region of interest" description="Disordered" evidence="3">
    <location>
        <begin position="298"/>
        <end position="319"/>
    </location>
</feature>
<keyword evidence="4" id="KW-0413">Isomerase</keyword>
<evidence type="ECO:0000256" key="3">
    <source>
        <dbReference type="SAM" id="MobiDB-lite"/>
    </source>
</evidence>
<evidence type="ECO:0000313" key="5">
    <source>
        <dbReference type="Proteomes" id="UP001549321"/>
    </source>
</evidence>
<reference evidence="4 5" key="1">
    <citation type="submission" date="2024-06" db="EMBL/GenBank/DDBJ databases">
        <title>Sorghum-associated microbial communities from plants grown in Nebraska, USA.</title>
        <authorList>
            <person name="Schachtman D."/>
        </authorList>
    </citation>
    <scope>NUCLEOTIDE SEQUENCE [LARGE SCALE GENOMIC DNA]</scope>
    <source>
        <strain evidence="4 5">3207</strain>
    </source>
</reference>
<evidence type="ECO:0000256" key="2">
    <source>
        <dbReference type="ARBA" id="ARBA00022833"/>
    </source>
</evidence>
<accession>A0ABV2R0R5</accession>
<dbReference type="InterPro" id="IPR014710">
    <property type="entry name" value="RmlC-like_jellyroll"/>
</dbReference>
<sequence>MTIEHASMRTVRKPWGKNDLRPWNEIHDDPDAVGEIWFQRKSQDVADPELLLKLLFTSQPLSIQVHPDDDYAHKMGQPHGKTEAWYILDAEPDAAVAVGLTREIGPDELRRAIEDGSIADLVQWHPVRAGEVIFIPAGTIHAIGPGLVLAEIQQRSDTTFRLFDYGRKRELHVEDGVAVAHAGPPEAQPKPHRLGPSRTVLIANPFFVLERVTLEPDTTRVLNAPGETWILGLDGDATLGPTHVAVGEAVFLDHERCTISAGEGGLTALCAYLGPEAHPDLLEMPDATVIDLAARRAGAPNSHPGGKAGASSRITEVPL</sequence>
<evidence type="ECO:0000256" key="1">
    <source>
        <dbReference type="ARBA" id="ARBA00022723"/>
    </source>
</evidence>
<dbReference type="InterPro" id="IPR051804">
    <property type="entry name" value="Carb_Metab_Reg_Kinase/Isom"/>
</dbReference>
<dbReference type="PANTHER" id="PTHR42742">
    <property type="entry name" value="TRANSCRIPTIONAL REPRESSOR MPRA"/>
    <property type="match status" value="1"/>
</dbReference>
<dbReference type="Proteomes" id="UP001549321">
    <property type="component" value="Unassembled WGS sequence"/>
</dbReference>
<keyword evidence="5" id="KW-1185">Reference proteome</keyword>
<name>A0ABV2R0R5_9HYPH</name>
<keyword evidence="1" id="KW-0479">Metal-binding</keyword>
<proteinExistence type="predicted"/>